<keyword evidence="5" id="KW-0411">Iron-sulfur</keyword>
<keyword evidence="4" id="KW-0408">Iron</keyword>
<dbReference type="GO" id="GO:0051537">
    <property type="term" value="F:2 iron, 2 sulfur cluster binding"/>
    <property type="evidence" value="ECO:0007669"/>
    <property type="project" value="UniProtKB-KW"/>
</dbReference>
<evidence type="ECO:0000259" key="6">
    <source>
        <dbReference type="PROSITE" id="PS51085"/>
    </source>
</evidence>
<sequence>MIDDTRAGLTRRAVLETGAATGFFLVTGLPASSQPQPAAVVPPAAPAGIETVPLILRINNRDFTVDLDPRTTLLDTFRNSLGLTGSKKGCDHGQCGACTVLVNGRRINSCLTLAVMHEGDEITTIEGLATEDELHPMQAAFIAKDGFQCGYCTPGQICSAVGMLQEAAAGWPSHVSEDIATETVDLTDAEIRERMSGNICRCAAYANIVAAIRDVSEEA</sequence>
<dbReference type="Proteomes" id="UP000533641">
    <property type="component" value="Unassembled WGS sequence"/>
</dbReference>
<evidence type="ECO:0000256" key="5">
    <source>
        <dbReference type="ARBA" id="ARBA00023014"/>
    </source>
</evidence>
<accession>A0A7W6WDH9</accession>
<evidence type="ECO:0000256" key="3">
    <source>
        <dbReference type="ARBA" id="ARBA00023002"/>
    </source>
</evidence>
<keyword evidence="3" id="KW-0560">Oxidoreductase</keyword>
<dbReference type="PROSITE" id="PS51085">
    <property type="entry name" value="2FE2S_FER_2"/>
    <property type="match status" value="1"/>
</dbReference>
<protein>
    <submittedName>
        <fullName evidence="7">Xanthine dehydrogenase YagT iron-sulfur-binding subunit</fullName>
    </submittedName>
</protein>
<dbReference type="InterPro" id="IPR006311">
    <property type="entry name" value="TAT_signal"/>
</dbReference>
<dbReference type="InterPro" id="IPR036884">
    <property type="entry name" value="2Fe-2S-bd_dom_sf"/>
</dbReference>
<comment type="caution">
    <text evidence="7">The sequence shown here is derived from an EMBL/GenBank/DDBJ whole genome shotgun (WGS) entry which is preliminary data.</text>
</comment>
<dbReference type="InterPro" id="IPR036010">
    <property type="entry name" value="2Fe-2S_ferredoxin-like_sf"/>
</dbReference>
<dbReference type="FunFam" id="3.10.20.30:FF:000020">
    <property type="entry name" value="Xanthine dehydrogenase iron-sulfur subunit"/>
    <property type="match status" value="1"/>
</dbReference>
<dbReference type="EMBL" id="JACIGM010000002">
    <property type="protein sequence ID" value="MBB4273548.1"/>
    <property type="molecule type" value="Genomic_DNA"/>
</dbReference>
<dbReference type="InterPro" id="IPR006058">
    <property type="entry name" value="2Fe2S_fd_BS"/>
</dbReference>
<dbReference type="Pfam" id="PF01799">
    <property type="entry name" value="Fer2_2"/>
    <property type="match status" value="1"/>
</dbReference>
<reference evidence="7 8" key="1">
    <citation type="submission" date="2020-08" db="EMBL/GenBank/DDBJ databases">
        <title>Genomic Encyclopedia of Type Strains, Phase IV (KMG-V): Genome sequencing to study the core and pangenomes of soil and plant-associated prokaryotes.</title>
        <authorList>
            <person name="Whitman W."/>
        </authorList>
    </citation>
    <scope>NUCLEOTIDE SEQUENCE [LARGE SCALE GENOMIC DNA]</scope>
    <source>
        <strain evidence="7 8">SEMIA 402</strain>
    </source>
</reference>
<dbReference type="InterPro" id="IPR012675">
    <property type="entry name" value="Beta-grasp_dom_sf"/>
</dbReference>
<evidence type="ECO:0000256" key="4">
    <source>
        <dbReference type="ARBA" id="ARBA00023004"/>
    </source>
</evidence>
<dbReference type="Gene3D" id="1.10.150.120">
    <property type="entry name" value="[2Fe-2S]-binding domain"/>
    <property type="match status" value="1"/>
</dbReference>
<keyword evidence="2" id="KW-0479">Metal-binding</keyword>
<dbReference type="GO" id="GO:0046872">
    <property type="term" value="F:metal ion binding"/>
    <property type="evidence" value="ECO:0007669"/>
    <property type="project" value="UniProtKB-KW"/>
</dbReference>
<dbReference type="PANTHER" id="PTHR45331">
    <property type="entry name" value="OXIDOREDUCTASE, IRON-SULPHUR BINDING SUBUNIT-RELATED-RELATED"/>
    <property type="match status" value="1"/>
</dbReference>
<feature type="domain" description="2Fe-2S ferredoxin-type" evidence="6">
    <location>
        <begin position="52"/>
        <end position="128"/>
    </location>
</feature>
<dbReference type="AlphaFoldDB" id="A0A7W6WDH9"/>
<evidence type="ECO:0000256" key="1">
    <source>
        <dbReference type="ARBA" id="ARBA00022714"/>
    </source>
</evidence>
<dbReference type="Pfam" id="PF00111">
    <property type="entry name" value="Fer2"/>
    <property type="match status" value="1"/>
</dbReference>
<dbReference type="GO" id="GO:0016903">
    <property type="term" value="F:oxidoreductase activity, acting on the aldehyde or oxo group of donors"/>
    <property type="evidence" value="ECO:0007669"/>
    <property type="project" value="TreeGrafter"/>
</dbReference>
<dbReference type="SUPFAM" id="SSF47741">
    <property type="entry name" value="CO dehydrogenase ISP C-domain like"/>
    <property type="match status" value="1"/>
</dbReference>
<dbReference type="CDD" id="cd00207">
    <property type="entry name" value="fer2"/>
    <property type="match status" value="1"/>
</dbReference>
<dbReference type="Gene3D" id="3.10.20.30">
    <property type="match status" value="1"/>
</dbReference>
<gene>
    <name evidence="7" type="ORF">GGE12_001302</name>
</gene>
<dbReference type="InterPro" id="IPR002888">
    <property type="entry name" value="2Fe-2S-bd"/>
</dbReference>
<keyword evidence="1" id="KW-0001">2Fe-2S</keyword>
<dbReference type="InterPro" id="IPR001041">
    <property type="entry name" value="2Fe-2S_ferredoxin-type"/>
</dbReference>
<evidence type="ECO:0000313" key="8">
    <source>
        <dbReference type="Proteomes" id="UP000533641"/>
    </source>
</evidence>
<dbReference type="InterPro" id="IPR052914">
    <property type="entry name" value="Aldehyde_Oxdr_Iron-Sulfur"/>
</dbReference>
<dbReference type="SUPFAM" id="SSF54292">
    <property type="entry name" value="2Fe-2S ferredoxin-like"/>
    <property type="match status" value="1"/>
</dbReference>
<organism evidence="7 8">
    <name type="scientific">Rhizobium mongolense</name>
    <dbReference type="NCBI Taxonomy" id="57676"/>
    <lineage>
        <taxon>Bacteria</taxon>
        <taxon>Pseudomonadati</taxon>
        <taxon>Pseudomonadota</taxon>
        <taxon>Alphaproteobacteria</taxon>
        <taxon>Hyphomicrobiales</taxon>
        <taxon>Rhizobiaceae</taxon>
        <taxon>Rhizobium/Agrobacterium group</taxon>
        <taxon>Rhizobium</taxon>
    </lineage>
</organism>
<proteinExistence type="predicted"/>
<dbReference type="PROSITE" id="PS51318">
    <property type="entry name" value="TAT"/>
    <property type="match status" value="1"/>
</dbReference>
<name>A0A7W6WDH9_9HYPH</name>
<dbReference type="PROSITE" id="PS00197">
    <property type="entry name" value="2FE2S_FER_1"/>
    <property type="match status" value="1"/>
</dbReference>
<evidence type="ECO:0000313" key="7">
    <source>
        <dbReference type="EMBL" id="MBB4273548.1"/>
    </source>
</evidence>
<evidence type="ECO:0000256" key="2">
    <source>
        <dbReference type="ARBA" id="ARBA00022723"/>
    </source>
</evidence>